<accession>A0AAW1P4V3</accession>
<evidence type="ECO:0000256" key="1">
    <source>
        <dbReference type="ARBA" id="ARBA00004141"/>
    </source>
</evidence>
<feature type="region of interest" description="Disordered" evidence="7">
    <location>
        <begin position="279"/>
        <end position="299"/>
    </location>
</feature>
<evidence type="ECO:0000256" key="6">
    <source>
        <dbReference type="ARBA" id="ARBA00023136"/>
    </source>
</evidence>
<keyword evidence="10" id="KW-1185">Reference proteome</keyword>
<evidence type="ECO:0000256" key="8">
    <source>
        <dbReference type="SAM" id="Phobius"/>
    </source>
</evidence>
<feature type="transmembrane region" description="Helical" evidence="8">
    <location>
        <begin position="15"/>
        <end position="35"/>
    </location>
</feature>
<evidence type="ECO:0000256" key="3">
    <source>
        <dbReference type="ARBA" id="ARBA00022448"/>
    </source>
</evidence>
<dbReference type="Proteomes" id="UP001489004">
    <property type="component" value="Unassembled WGS sequence"/>
</dbReference>
<evidence type="ECO:0000256" key="2">
    <source>
        <dbReference type="ARBA" id="ARBA00006595"/>
    </source>
</evidence>
<organism evidence="9 10">
    <name type="scientific">[Myrmecia] bisecta</name>
    <dbReference type="NCBI Taxonomy" id="41462"/>
    <lineage>
        <taxon>Eukaryota</taxon>
        <taxon>Viridiplantae</taxon>
        <taxon>Chlorophyta</taxon>
        <taxon>core chlorophytes</taxon>
        <taxon>Trebouxiophyceae</taxon>
        <taxon>Trebouxiales</taxon>
        <taxon>Trebouxiaceae</taxon>
        <taxon>Myrmecia</taxon>
    </lineage>
</organism>
<dbReference type="SUPFAM" id="SSF103473">
    <property type="entry name" value="MFS general substrate transporter"/>
    <property type="match status" value="1"/>
</dbReference>
<dbReference type="AlphaFoldDB" id="A0AAW1P4V3"/>
<keyword evidence="4 8" id="KW-0812">Transmembrane</keyword>
<feature type="transmembrane region" description="Helical" evidence="8">
    <location>
        <begin position="527"/>
        <end position="543"/>
    </location>
</feature>
<feature type="transmembrane region" description="Helical" evidence="8">
    <location>
        <begin position="72"/>
        <end position="93"/>
    </location>
</feature>
<comment type="subcellular location">
    <subcellularLocation>
        <location evidence="1">Membrane</location>
        <topology evidence="1">Multi-pass membrane protein</topology>
    </subcellularLocation>
</comment>
<keyword evidence="6 8" id="KW-0472">Membrane</keyword>
<sequence>MPAVALPYGYKDARIALLVMAVAGEFAQGGLMFGWNAMALMLKDTGNFNRGCPPLTGTGSEVQCSTQESKLAVLWTIGIFALNFGPVLVGPVLDFVGPKLTTLLGIFLNILGLVLLAVSNSHAFNALHAGAVIMGLGGITYHLAQFHISNLFPRKRGLISSLFVAGFTGCGIVFFILQRIFEDLGSTRNAYRGTLLVYAGFCAIWIPLNFWMMPWHALQIGQMYVWTKSWRFKAVNRADVERKVSTINLAEKAASSAQKPSAPPENGAADGAASGIIMRDISPSHDPENGAEEGQAPDHGDHEAAFAYMGLRTPNMDSSDTRWLDQDEGRSSGLEMRAESPSRLRARSTGNTPRAGAAAPAVADLSPNTPKSPDWSARQPTASGAAVRPDVESQPLDVIWGPLVFEARRFVELRKKTFWQQLKSMESFGMGLFYTMNVFCIQFYLGTTRLQLEHKGDLDHAYTDVANIIVSFGWLGIPFIGWCLDKKGYGITLGLINTLGVVSSLFQAMPSLGFQVVTLIVWCSQRFFLYSSYFAIFGALFGFQNFGKMLAVDNTFNGLVGLLQLPLTYWGLHGLNGNFTAINLLQALVLLPLFAFCWYMYKWEREDLVPIRPMEGEELPCNLVGPRQVRESKFVATLEKRLEGAPAA</sequence>
<dbReference type="Pfam" id="PF07690">
    <property type="entry name" value="MFS_1"/>
    <property type="match status" value="1"/>
</dbReference>
<dbReference type="PANTHER" id="PTHR20772">
    <property type="entry name" value="PROTEIN FMP42"/>
    <property type="match status" value="1"/>
</dbReference>
<dbReference type="InterPro" id="IPR036259">
    <property type="entry name" value="MFS_trans_sf"/>
</dbReference>
<comment type="caution">
    <text evidence="9">The sequence shown here is derived from an EMBL/GenBank/DDBJ whole genome shotgun (WGS) entry which is preliminary data.</text>
</comment>
<evidence type="ECO:0000313" key="9">
    <source>
        <dbReference type="EMBL" id="KAK9804317.1"/>
    </source>
</evidence>
<feature type="compositionally biased region" description="Basic and acidic residues" evidence="7">
    <location>
        <begin position="319"/>
        <end position="342"/>
    </location>
</feature>
<feature type="transmembrane region" description="Helical" evidence="8">
    <location>
        <begin position="424"/>
        <end position="445"/>
    </location>
</feature>
<dbReference type="InterPro" id="IPR052599">
    <property type="entry name" value="SLC43A_AATransporter"/>
</dbReference>
<feature type="transmembrane region" description="Helical" evidence="8">
    <location>
        <begin position="124"/>
        <end position="144"/>
    </location>
</feature>
<feature type="transmembrane region" description="Helical" evidence="8">
    <location>
        <begin position="584"/>
        <end position="601"/>
    </location>
</feature>
<evidence type="ECO:0000313" key="10">
    <source>
        <dbReference type="Proteomes" id="UP001489004"/>
    </source>
</evidence>
<proteinExistence type="inferred from homology"/>
<dbReference type="InterPro" id="IPR011701">
    <property type="entry name" value="MFS"/>
</dbReference>
<evidence type="ECO:0000256" key="5">
    <source>
        <dbReference type="ARBA" id="ARBA00022989"/>
    </source>
</evidence>
<dbReference type="GO" id="GO:0022857">
    <property type="term" value="F:transmembrane transporter activity"/>
    <property type="evidence" value="ECO:0007669"/>
    <property type="project" value="InterPro"/>
</dbReference>
<feature type="region of interest" description="Disordered" evidence="7">
    <location>
        <begin position="252"/>
        <end position="271"/>
    </location>
</feature>
<protein>
    <submittedName>
        <fullName evidence="9">Uncharacterized protein</fullName>
    </submittedName>
</protein>
<feature type="transmembrane region" description="Helical" evidence="8">
    <location>
        <begin position="197"/>
        <end position="218"/>
    </location>
</feature>
<name>A0AAW1P4V3_9CHLO</name>
<evidence type="ECO:0000256" key="4">
    <source>
        <dbReference type="ARBA" id="ARBA00022692"/>
    </source>
</evidence>
<feature type="transmembrane region" description="Helical" evidence="8">
    <location>
        <begin position="496"/>
        <end position="521"/>
    </location>
</feature>
<dbReference type="EMBL" id="JALJOR010000018">
    <property type="protein sequence ID" value="KAK9804317.1"/>
    <property type="molecule type" value="Genomic_DNA"/>
</dbReference>
<feature type="transmembrane region" description="Helical" evidence="8">
    <location>
        <begin position="156"/>
        <end position="177"/>
    </location>
</feature>
<reference evidence="9 10" key="1">
    <citation type="journal article" date="2024" name="Nat. Commun.">
        <title>Phylogenomics reveals the evolutionary origins of lichenization in chlorophyte algae.</title>
        <authorList>
            <person name="Puginier C."/>
            <person name="Libourel C."/>
            <person name="Otte J."/>
            <person name="Skaloud P."/>
            <person name="Haon M."/>
            <person name="Grisel S."/>
            <person name="Petersen M."/>
            <person name="Berrin J.G."/>
            <person name="Delaux P.M."/>
            <person name="Dal Grande F."/>
            <person name="Keller J."/>
        </authorList>
    </citation>
    <scope>NUCLEOTIDE SEQUENCE [LARGE SCALE GENOMIC DNA]</scope>
    <source>
        <strain evidence="9 10">SAG 2043</strain>
    </source>
</reference>
<evidence type="ECO:0000256" key="7">
    <source>
        <dbReference type="SAM" id="MobiDB-lite"/>
    </source>
</evidence>
<dbReference type="PANTHER" id="PTHR20772:SF2">
    <property type="entry name" value="PROTEIN FMP42"/>
    <property type="match status" value="1"/>
</dbReference>
<dbReference type="GO" id="GO:0016020">
    <property type="term" value="C:membrane"/>
    <property type="evidence" value="ECO:0007669"/>
    <property type="project" value="UniProtKB-SubCell"/>
</dbReference>
<keyword evidence="3" id="KW-0813">Transport</keyword>
<dbReference type="Gene3D" id="1.20.1250.20">
    <property type="entry name" value="MFS general substrate transporter like domains"/>
    <property type="match status" value="1"/>
</dbReference>
<keyword evidence="5 8" id="KW-1133">Transmembrane helix</keyword>
<feature type="region of interest" description="Disordered" evidence="7">
    <location>
        <begin position="316"/>
        <end position="389"/>
    </location>
</feature>
<feature type="transmembrane region" description="Helical" evidence="8">
    <location>
        <begin position="465"/>
        <end position="484"/>
    </location>
</feature>
<gene>
    <name evidence="9" type="ORF">WJX72_006375</name>
</gene>
<feature type="transmembrane region" description="Helical" evidence="8">
    <location>
        <begin position="100"/>
        <end position="118"/>
    </location>
</feature>
<comment type="similarity">
    <text evidence="2">Belongs to the SLC43A transporter (TC 2.A.1.44) family.</text>
</comment>